<dbReference type="InterPro" id="IPR002068">
    <property type="entry name" value="A-crystallin/Hsp20_dom"/>
</dbReference>
<evidence type="ECO:0000256" key="1">
    <source>
        <dbReference type="ARBA" id="ARBA00022946"/>
    </source>
</evidence>
<dbReference type="EMBL" id="OX459119">
    <property type="protein sequence ID" value="CAI9095827.1"/>
    <property type="molecule type" value="Genomic_DNA"/>
</dbReference>
<keyword evidence="8" id="KW-1185">Reference proteome</keyword>
<dbReference type="InterPro" id="IPR044656">
    <property type="entry name" value="HSP14.7/HSP23.5/HSP23.6-like"/>
</dbReference>
<evidence type="ECO:0000256" key="5">
    <source>
        <dbReference type="SAM" id="MobiDB-lite"/>
    </source>
</evidence>
<dbReference type="PANTHER" id="PTHR46991">
    <property type="entry name" value="23.5 KDA HEAT SHOCK PROTEIN, MITOCHONDRIAL"/>
    <property type="match status" value="1"/>
</dbReference>
<gene>
    <name evidence="7" type="ORF">OLC1_LOCUS6715</name>
</gene>
<feature type="compositionally biased region" description="Basic and acidic residues" evidence="5">
    <location>
        <begin position="55"/>
        <end position="64"/>
    </location>
</feature>
<evidence type="ECO:0000313" key="8">
    <source>
        <dbReference type="Proteomes" id="UP001161247"/>
    </source>
</evidence>
<comment type="similarity">
    <text evidence="3 4">Belongs to the small heat shock protein (HSP20) family.</text>
</comment>
<evidence type="ECO:0000256" key="2">
    <source>
        <dbReference type="ARBA" id="ARBA00023016"/>
    </source>
</evidence>
<dbReference type="PROSITE" id="PS01031">
    <property type="entry name" value="SHSP"/>
    <property type="match status" value="1"/>
</dbReference>
<dbReference type="PANTHER" id="PTHR46991:SF11">
    <property type="entry name" value="SMALL HEAT SHOCK PROTEIN HSPF"/>
    <property type="match status" value="1"/>
</dbReference>
<dbReference type="AlphaFoldDB" id="A0AAV1CK78"/>
<dbReference type="SUPFAM" id="SSF49764">
    <property type="entry name" value="HSP20-like chaperones"/>
    <property type="match status" value="1"/>
</dbReference>
<evidence type="ECO:0000256" key="3">
    <source>
        <dbReference type="PROSITE-ProRule" id="PRU00285"/>
    </source>
</evidence>
<organism evidence="7 8">
    <name type="scientific">Oldenlandia corymbosa var. corymbosa</name>
    <dbReference type="NCBI Taxonomy" id="529605"/>
    <lineage>
        <taxon>Eukaryota</taxon>
        <taxon>Viridiplantae</taxon>
        <taxon>Streptophyta</taxon>
        <taxon>Embryophyta</taxon>
        <taxon>Tracheophyta</taxon>
        <taxon>Spermatophyta</taxon>
        <taxon>Magnoliopsida</taxon>
        <taxon>eudicotyledons</taxon>
        <taxon>Gunneridae</taxon>
        <taxon>Pentapetalae</taxon>
        <taxon>asterids</taxon>
        <taxon>lamiids</taxon>
        <taxon>Gentianales</taxon>
        <taxon>Rubiaceae</taxon>
        <taxon>Rubioideae</taxon>
        <taxon>Spermacoceae</taxon>
        <taxon>Hedyotis-Oldenlandia complex</taxon>
        <taxon>Oldenlandia</taxon>
    </lineage>
</organism>
<keyword evidence="2" id="KW-0346">Stress response</keyword>
<keyword evidence="1" id="KW-0809">Transit peptide</keyword>
<feature type="region of interest" description="Disordered" evidence="5">
    <location>
        <begin position="43"/>
        <end position="64"/>
    </location>
</feature>
<protein>
    <submittedName>
        <fullName evidence="7">OLC1v1031849C1</fullName>
    </submittedName>
</protein>
<dbReference type="InterPro" id="IPR008978">
    <property type="entry name" value="HSP20-like_chaperone"/>
</dbReference>
<reference evidence="7" key="1">
    <citation type="submission" date="2023-03" db="EMBL/GenBank/DDBJ databases">
        <authorList>
            <person name="Julca I."/>
        </authorList>
    </citation>
    <scope>NUCLEOTIDE SEQUENCE</scope>
</reference>
<evidence type="ECO:0000259" key="6">
    <source>
        <dbReference type="PROSITE" id="PS01031"/>
    </source>
</evidence>
<dbReference type="Pfam" id="PF00011">
    <property type="entry name" value="HSP20"/>
    <property type="match status" value="1"/>
</dbReference>
<dbReference type="Proteomes" id="UP001161247">
    <property type="component" value="Chromosome 2"/>
</dbReference>
<sequence length="217" mass="24322">MASSLALRRAASASIKKLFDNAQSPLVRPLASAPSAARSFNTNASQVASYDEGDREVQRRPDTAVSGRRELFPSIFSDVFDPFSTTRTVGQLMNMMDQFMQDPFFGGRGTGPAAISRRGWDLKEEDDALYLKMDMPGVDKENVKVTVDQNTLVIRGEGEQETEDEESRRRYSSRLMLEPNLYKLDGIKAEMKNGVLKVTVPKVQEEERKDVHVVNVE</sequence>
<evidence type="ECO:0000313" key="7">
    <source>
        <dbReference type="EMBL" id="CAI9095827.1"/>
    </source>
</evidence>
<dbReference type="Gene3D" id="2.60.40.790">
    <property type="match status" value="1"/>
</dbReference>
<evidence type="ECO:0000256" key="4">
    <source>
        <dbReference type="RuleBase" id="RU003616"/>
    </source>
</evidence>
<accession>A0AAV1CK78</accession>
<feature type="domain" description="SHSP" evidence="6">
    <location>
        <begin position="111"/>
        <end position="217"/>
    </location>
</feature>
<dbReference type="CDD" id="cd06464">
    <property type="entry name" value="ACD_sHsps-like"/>
    <property type="match status" value="1"/>
</dbReference>
<name>A0AAV1CK78_OLDCO</name>
<proteinExistence type="inferred from homology"/>